<dbReference type="EMBL" id="MLQQ01000005">
    <property type="protein sequence ID" value="OIJ14637.1"/>
    <property type="molecule type" value="Genomic_DNA"/>
</dbReference>
<dbReference type="AlphaFoldDB" id="A0A1S2LSI8"/>
<dbReference type="Pfam" id="PF13400">
    <property type="entry name" value="Tad"/>
    <property type="match status" value="1"/>
</dbReference>
<keyword evidence="4" id="KW-1185">Reference proteome</keyword>
<reference evidence="3 4" key="1">
    <citation type="submission" date="2016-10" db="EMBL/GenBank/DDBJ databases">
        <title>Draft genome sequences of four alkaliphilic bacteria belonging to the Anaerobacillus genus.</title>
        <authorList>
            <person name="Bassil N.M."/>
            <person name="Lloyd J.R."/>
        </authorList>
    </citation>
    <scope>NUCLEOTIDE SEQUENCE [LARGE SCALE GENOMIC DNA]</scope>
    <source>
        <strain evidence="3 4">DSM 15340</strain>
    </source>
</reference>
<protein>
    <recommendedName>
        <fullName evidence="2">Putative Flp pilus-assembly TadG-like N-terminal domain-containing protein</fullName>
    </recommendedName>
</protein>
<dbReference type="OrthoDB" id="5447051at2"/>
<keyword evidence="1" id="KW-0472">Membrane</keyword>
<dbReference type="RefSeq" id="WP_071312518.1">
    <property type="nucleotide sequence ID" value="NZ_MLQQ01000005.1"/>
</dbReference>
<keyword evidence="1" id="KW-1133">Transmembrane helix</keyword>
<gene>
    <name evidence="3" type="ORF">BKP35_06190</name>
</gene>
<feature type="domain" description="Putative Flp pilus-assembly TadG-like N-terminal" evidence="2">
    <location>
        <begin position="11"/>
        <end position="57"/>
    </location>
</feature>
<evidence type="ECO:0000256" key="1">
    <source>
        <dbReference type="SAM" id="Phobius"/>
    </source>
</evidence>
<comment type="caution">
    <text evidence="3">The sequence shown here is derived from an EMBL/GenBank/DDBJ whole genome shotgun (WGS) entry which is preliminary data.</text>
</comment>
<feature type="transmembrane region" description="Helical" evidence="1">
    <location>
        <begin position="12"/>
        <end position="32"/>
    </location>
</feature>
<name>A0A1S2LSI8_9BACI</name>
<proteinExistence type="predicted"/>
<dbReference type="Proteomes" id="UP000180098">
    <property type="component" value="Unassembled WGS sequence"/>
</dbReference>
<organism evidence="3 4">
    <name type="scientific">Anaerobacillus arseniciselenatis</name>
    <dbReference type="NCBI Taxonomy" id="85682"/>
    <lineage>
        <taxon>Bacteria</taxon>
        <taxon>Bacillati</taxon>
        <taxon>Bacillota</taxon>
        <taxon>Bacilli</taxon>
        <taxon>Bacillales</taxon>
        <taxon>Bacillaceae</taxon>
        <taxon>Anaerobacillus</taxon>
    </lineage>
</organism>
<dbReference type="InterPro" id="IPR028087">
    <property type="entry name" value="Tad_N"/>
</dbReference>
<keyword evidence="1" id="KW-0812">Transmembrane</keyword>
<sequence>MLLQLIKKENGNALVFVSFAMVGLLAITGLVLDGGTLYMTKSHLQKTANAAVLSGAQELIGTDEEVTSIVERVLKEHDETESLLSIEFTLGNRVEVELEKEVPLAFSKLFGRQTAPVHVHAAAEIGTMGRAHGAAPLGIDEAIELEHYVEYLLKVDEKDVDTGNFGVLALGGPGANTYEDNLRNGYNAEIKINDILETQTGNIAGKTRSVINELVQNCPYSPGDAIERNCSRVLLVPVYKPHYISTNQLKEVKITGFAYFFITEPMSNNDTTITGMFIKRTGTGFIEPDSSYQGAYSVRLTK</sequence>
<evidence type="ECO:0000259" key="2">
    <source>
        <dbReference type="Pfam" id="PF13400"/>
    </source>
</evidence>
<evidence type="ECO:0000313" key="4">
    <source>
        <dbReference type="Proteomes" id="UP000180098"/>
    </source>
</evidence>
<accession>A0A1S2LSI8</accession>
<evidence type="ECO:0000313" key="3">
    <source>
        <dbReference type="EMBL" id="OIJ14637.1"/>
    </source>
</evidence>